<keyword evidence="2" id="KW-0233">DNA recombination</keyword>
<evidence type="ECO:0000259" key="3">
    <source>
        <dbReference type="PROSITE" id="PS51898"/>
    </source>
</evidence>
<dbReference type="EMBL" id="FMVM01000006">
    <property type="protein sequence ID" value="SCY54139.1"/>
    <property type="molecule type" value="Genomic_DNA"/>
</dbReference>
<feature type="domain" description="Tyr recombinase" evidence="3">
    <location>
        <begin position="120"/>
        <end position="274"/>
    </location>
</feature>
<evidence type="ECO:0000313" key="4">
    <source>
        <dbReference type="EMBL" id="SCY54139.1"/>
    </source>
</evidence>
<protein>
    <submittedName>
        <fullName evidence="4">Site-specific recombinase XerD</fullName>
    </submittedName>
</protein>
<dbReference type="Proteomes" id="UP000198538">
    <property type="component" value="Unassembled WGS sequence"/>
</dbReference>
<reference evidence="5" key="1">
    <citation type="submission" date="2016-10" db="EMBL/GenBank/DDBJ databases">
        <authorList>
            <person name="Varghese N."/>
            <person name="Submissions S."/>
        </authorList>
    </citation>
    <scope>NUCLEOTIDE SEQUENCE [LARGE SCALE GENOMIC DNA]</scope>
    <source>
        <strain evidence="5">BL9</strain>
    </source>
</reference>
<evidence type="ECO:0000313" key="5">
    <source>
        <dbReference type="Proteomes" id="UP000198538"/>
    </source>
</evidence>
<evidence type="ECO:0000256" key="2">
    <source>
        <dbReference type="ARBA" id="ARBA00023172"/>
    </source>
</evidence>
<dbReference type="SUPFAM" id="SSF47823">
    <property type="entry name" value="lambda integrase-like, N-terminal domain"/>
    <property type="match status" value="1"/>
</dbReference>
<dbReference type="SUPFAM" id="SSF56349">
    <property type="entry name" value="DNA breaking-rejoining enzymes"/>
    <property type="match status" value="1"/>
</dbReference>
<dbReference type="Gene3D" id="1.10.443.10">
    <property type="entry name" value="Intergrase catalytic core"/>
    <property type="match status" value="1"/>
</dbReference>
<name>A0A1G5GS08_9BACL</name>
<dbReference type="InterPro" id="IPR011010">
    <property type="entry name" value="DNA_brk_join_enz"/>
</dbReference>
<dbReference type="InterPro" id="IPR002104">
    <property type="entry name" value="Integrase_catalytic"/>
</dbReference>
<dbReference type="InterPro" id="IPR013762">
    <property type="entry name" value="Integrase-like_cat_sf"/>
</dbReference>
<dbReference type="AlphaFoldDB" id="A0A1G5GS08"/>
<dbReference type="GO" id="GO:0006310">
    <property type="term" value="P:DNA recombination"/>
    <property type="evidence" value="ECO:0007669"/>
    <property type="project" value="UniProtKB-KW"/>
</dbReference>
<proteinExistence type="predicted"/>
<organism evidence="4 5">
    <name type="scientific">Paenibacillus polysaccharolyticus</name>
    <dbReference type="NCBI Taxonomy" id="582692"/>
    <lineage>
        <taxon>Bacteria</taxon>
        <taxon>Bacillati</taxon>
        <taxon>Bacillota</taxon>
        <taxon>Bacilli</taxon>
        <taxon>Bacillales</taxon>
        <taxon>Paenibacillaceae</taxon>
        <taxon>Paenibacillus</taxon>
    </lineage>
</organism>
<dbReference type="RefSeq" id="WP_090918512.1">
    <property type="nucleotide sequence ID" value="NZ_FMVM01000006.1"/>
</dbReference>
<dbReference type="GO" id="GO:0003677">
    <property type="term" value="F:DNA binding"/>
    <property type="evidence" value="ECO:0007669"/>
    <property type="project" value="UniProtKB-KW"/>
</dbReference>
<dbReference type="PROSITE" id="PS51898">
    <property type="entry name" value="TYR_RECOMBINASE"/>
    <property type="match status" value="1"/>
</dbReference>
<accession>A0A1G5GS08</accession>
<dbReference type="STRING" id="582692.SAMN05720606_1069"/>
<sequence>MKSNLDMDKLNKILNQIADAQGKKVIYQLSASSNKYYETDNRMYQEWCMVHGYNAYPSKEEELAVYVATLILEGYKSSTVIRKIAAIRYAHLAQGYLVPNTKMIYSIINGSKEALKTDRTSKKKLNKRDFNSMLDATPDSLKGIRDKALLLLKYHSKMLREEIVAINVEDLDFSNEENYVRIRYRRQSGGIKRFGYDKNEYVILKMQKENCPVSALREWLVTSGILLGALFRPINKGGNIINSRLTGKAVALIVKEYAKKIGLDEKLYSSSSLK</sequence>
<dbReference type="GO" id="GO:0015074">
    <property type="term" value="P:DNA integration"/>
    <property type="evidence" value="ECO:0007669"/>
    <property type="project" value="InterPro"/>
</dbReference>
<dbReference type="Gene3D" id="1.10.150.130">
    <property type="match status" value="1"/>
</dbReference>
<keyword evidence="5" id="KW-1185">Reference proteome</keyword>
<keyword evidence="1" id="KW-0238">DNA-binding</keyword>
<gene>
    <name evidence="4" type="ORF">SAMN05720606_1069</name>
</gene>
<dbReference type="InterPro" id="IPR010998">
    <property type="entry name" value="Integrase_recombinase_N"/>
</dbReference>
<evidence type="ECO:0000256" key="1">
    <source>
        <dbReference type="ARBA" id="ARBA00023125"/>
    </source>
</evidence>